<dbReference type="EMBL" id="GGNE01000367">
    <property type="protein sequence ID" value="MIC88908.1"/>
    <property type="molecule type" value="Transcribed_RNA"/>
</dbReference>
<organism evidence="2">
    <name type="scientific">Scolopendra viridis</name>
    <name type="common">Giant centipede</name>
    <dbReference type="NCBI Taxonomy" id="118503"/>
    <lineage>
        <taxon>Eukaryota</taxon>
        <taxon>Metazoa</taxon>
        <taxon>Ecdysozoa</taxon>
        <taxon>Arthropoda</taxon>
        <taxon>Myriapoda</taxon>
        <taxon>Chilopoda</taxon>
        <taxon>Pleurostigmophora</taxon>
        <taxon>Scolopendromorpha</taxon>
        <taxon>Scolopendridae</taxon>
        <taxon>Scolopendra</taxon>
    </lineage>
</organism>
<feature type="chain" id="PRO_5020040394" evidence="1">
    <location>
        <begin position="19"/>
        <end position="73"/>
    </location>
</feature>
<evidence type="ECO:0000313" key="2">
    <source>
        <dbReference type="EMBL" id="MIC88908.1"/>
    </source>
</evidence>
<feature type="signal peptide" evidence="1">
    <location>
        <begin position="1"/>
        <end position="18"/>
    </location>
</feature>
<evidence type="ECO:0000256" key="1">
    <source>
        <dbReference type="SAM" id="SignalP"/>
    </source>
</evidence>
<sequence>MKWIAVLMIIASCLLIQATKPEWNYLSSQLYKREVQACIEKGQSCDVSYDTCCPMLLCKGCSGPKRDENCQCS</sequence>
<gene>
    <name evidence="2" type="primary">SLPTX13</name>
</gene>
<protein>
    <submittedName>
        <fullName evidence="2">SLPTX13</fullName>
    </submittedName>
</protein>
<name>A0A4D5RAQ5_SCOVI</name>
<accession>A0A4D5RAQ5</accession>
<keyword evidence="1" id="KW-0732">Signal</keyword>
<reference evidence="2" key="1">
    <citation type="journal article" date="2018" name="Toxicon">
        <title>Venom-gland transcriptomics and venom proteomics of the giant Florida blue centipede, Scolopendra viridis.</title>
        <authorList>
            <person name="Ward M.J."/>
            <person name="Rokyta D.R."/>
        </authorList>
    </citation>
    <scope>NUCLEOTIDE SEQUENCE</scope>
    <source>
        <tissue evidence="2">Venom gland</tissue>
    </source>
</reference>
<dbReference type="AlphaFoldDB" id="A0A4D5RAQ5"/>
<proteinExistence type="predicted"/>